<feature type="transmembrane region" description="Helical" evidence="10">
    <location>
        <begin position="387"/>
        <end position="410"/>
    </location>
</feature>
<keyword evidence="15" id="KW-1185">Reference proteome</keyword>
<dbReference type="SUPFAM" id="SSF51735">
    <property type="entry name" value="NAD(P)-binding Rossmann-fold domains"/>
    <property type="match status" value="1"/>
</dbReference>
<dbReference type="GO" id="GO:0035336">
    <property type="term" value="P:long-chain fatty-acyl-CoA metabolic process"/>
    <property type="evidence" value="ECO:0007669"/>
    <property type="project" value="TreeGrafter"/>
</dbReference>
<dbReference type="GO" id="GO:0080019">
    <property type="term" value="F:alcohol-forming very long-chain fatty acyl-CoA reductase activity"/>
    <property type="evidence" value="ECO:0007669"/>
    <property type="project" value="InterPro"/>
</dbReference>
<accession>A0A026X284</accession>
<protein>
    <recommendedName>
        <fullName evidence="10">Fatty acyl-CoA reductase</fullName>
        <ecNumber evidence="10">1.2.1.84</ecNumber>
    </recommendedName>
</protein>
<comment type="catalytic activity">
    <reaction evidence="9 10">
        <text>a long-chain fatty acyl-CoA + 2 NADPH + 2 H(+) = a long-chain primary fatty alcohol + 2 NADP(+) + CoA</text>
        <dbReference type="Rhea" id="RHEA:52716"/>
        <dbReference type="ChEBI" id="CHEBI:15378"/>
        <dbReference type="ChEBI" id="CHEBI:57287"/>
        <dbReference type="ChEBI" id="CHEBI:57783"/>
        <dbReference type="ChEBI" id="CHEBI:58349"/>
        <dbReference type="ChEBI" id="CHEBI:77396"/>
        <dbReference type="ChEBI" id="CHEBI:83139"/>
        <dbReference type="EC" id="1.2.1.84"/>
    </reaction>
</comment>
<evidence type="ECO:0000313" key="15">
    <source>
        <dbReference type="Proteomes" id="UP000053097"/>
    </source>
</evidence>
<dbReference type="PANTHER" id="PTHR11011">
    <property type="entry name" value="MALE STERILITY PROTEIN 2-RELATED"/>
    <property type="match status" value="1"/>
</dbReference>
<keyword evidence="10" id="KW-0560">Oxidoreductase</keyword>
<dbReference type="EMBL" id="QOIP01000008">
    <property type="protein sequence ID" value="RLU19323.1"/>
    <property type="molecule type" value="Genomic_DNA"/>
</dbReference>
<keyword evidence="7 10" id="KW-0443">Lipid metabolism</keyword>
<dbReference type="Gene3D" id="3.40.50.720">
    <property type="entry name" value="NAD(P)-binding Rossmann-like Domain"/>
    <property type="match status" value="1"/>
</dbReference>
<evidence type="ECO:0000313" key="13">
    <source>
        <dbReference type="EMBL" id="EZA62096.1"/>
    </source>
</evidence>
<evidence type="ECO:0000256" key="2">
    <source>
        <dbReference type="ARBA" id="ARBA00005928"/>
    </source>
</evidence>
<evidence type="ECO:0000256" key="9">
    <source>
        <dbReference type="ARBA" id="ARBA00052530"/>
    </source>
</evidence>
<dbReference type="GO" id="GO:0102965">
    <property type="term" value="F:alcohol-forming long-chain fatty acyl-CoA reductase activity"/>
    <property type="evidence" value="ECO:0007669"/>
    <property type="project" value="UniProtKB-EC"/>
</dbReference>
<dbReference type="InterPro" id="IPR036291">
    <property type="entry name" value="NAD(P)-bd_dom_sf"/>
</dbReference>
<dbReference type="CDD" id="cd05236">
    <property type="entry name" value="FAR-N_SDR_e"/>
    <property type="match status" value="1"/>
</dbReference>
<evidence type="ECO:0000256" key="5">
    <source>
        <dbReference type="ARBA" id="ARBA00022857"/>
    </source>
</evidence>
<dbReference type="EMBL" id="KK107031">
    <property type="protein sequence ID" value="EZA62096.1"/>
    <property type="molecule type" value="Genomic_DNA"/>
</dbReference>
<evidence type="ECO:0000256" key="4">
    <source>
        <dbReference type="ARBA" id="ARBA00022692"/>
    </source>
</evidence>
<gene>
    <name evidence="14" type="ORF">DMN91_007880</name>
    <name evidence="13" type="ORF">X777_05423</name>
</gene>
<evidence type="ECO:0000256" key="1">
    <source>
        <dbReference type="ARBA" id="ARBA00004141"/>
    </source>
</evidence>
<dbReference type="InterPro" id="IPR026055">
    <property type="entry name" value="FAR"/>
</dbReference>
<dbReference type="OrthoDB" id="429813at2759"/>
<dbReference type="Proteomes" id="UP000053097">
    <property type="component" value="Unassembled WGS sequence"/>
</dbReference>
<evidence type="ECO:0000313" key="16">
    <source>
        <dbReference type="Proteomes" id="UP000279307"/>
    </source>
</evidence>
<dbReference type="InterPro" id="IPR013120">
    <property type="entry name" value="FAR_NAD-bd"/>
</dbReference>
<proteinExistence type="inferred from homology"/>
<dbReference type="Pfam" id="PF07993">
    <property type="entry name" value="NAD_binding_4"/>
    <property type="match status" value="1"/>
</dbReference>
<keyword evidence="8 10" id="KW-0472">Membrane</keyword>
<dbReference type="GO" id="GO:0016020">
    <property type="term" value="C:membrane"/>
    <property type="evidence" value="ECO:0007669"/>
    <property type="project" value="UniProtKB-SubCell"/>
</dbReference>
<dbReference type="InterPro" id="IPR033640">
    <property type="entry name" value="FAR_C"/>
</dbReference>
<feature type="domain" description="Thioester reductase (TE)" evidence="12">
    <location>
        <begin position="41"/>
        <end position="309"/>
    </location>
</feature>
<reference evidence="14" key="3">
    <citation type="submission" date="2018-07" db="EMBL/GenBank/DDBJ databases">
        <authorList>
            <person name="Mckenzie S.K."/>
            <person name="Kronauer D.J.C."/>
        </authorList>
    </citation>
    <scope>NUCLEOTIDE SEQUENCE</scope>
    <source>
        <strain evidence="14">Clonal line C1</strain>
    </source>
</reference>
<name>A0A026X284_OOCBI</name>
<dbReference type="CDD" id="cd09071">
    <property type="entry name" value="FAR_C"/>
    <property type="match status" value="1"/>
</dbReference>
<evidence type="ECO:0000256" key="7">
    <source>
        <dbReference type="ARBA" id="ARBA00023098"/>
    </source>
</evidence>
<evidence type="ECO:0000259" key="12">
    <source>
        <dbReference type="Pfam" id="PF07993"/>
    </source>
</evidence>
<feature type="transmembrane region" description="Helical" evidence="10">
    <location>
        <begin position="505"/>
        <end position="523"/>
    </location>
</feature>
<dbReference type="AlphaFoldDB" id="A0A026X284"/>
<evidence type="ECO:0000256" key="8">
    <source>
        <dbReference type="ARBA" id="ARBA00023136"/>
    </source>
</evidence>
<reference evidence="13 15" key="1">
    <citation type="journal article" date="2014" name="Curr. Biol.">
        <title>The genome of the clonal raider ant Cerapachys biroi.</title>
        <authorList>
            <person name="Oxley P.R."/>
            <person name="Ji L."/>
            <person name="Fetter-Pruneda I."/>
            <person name="McKenzie S.K."/>
            <person name="Li C."/>
            <person name="Hu H."/>
            <person name="Zhang G."/>
            <person name="Kronauer D.J."/>
        </authorList>
    </citation>
    <scope>NUCLEOTIDE SEQUENCE [LARGE SCALE GENOMIC DNA]</scope>
</reference>
<comment type="subcellular location">
    <subcellularLocation>
        <location evidence="1">Membrane</location>
        <topology evidence="1">Multi-pass membrane protein</topology>
    </subcellularLocation>
</comment>
<dbReference type="Pfam" id="PF03015">
    <property type="entry name" value="Sterile"/>
    <property type="match status" value="1"/>
</dbReference>
<evidence type="ECO:0000256" key="3">
    <source>
        <dbReference type="ARBA" id="ARBA00022516"/>
    </source>
</evidence>
<evidence type="ECO:0000256" key="10">
    <source>
        <dbReference type="RuleBase" id="RU363097"/>
    </source>
</evidence>
<feature type="domain" description="Fatty acyl-CoA reductase C-terminal" evidence="11">
    <location>
        <begin position="396"/>
        <end position="488"/>
    </location>
</feature>
<dbReference type="FunFam" id="3.40.50.720:FF:000143">
    <property type="entry name" value="Fatty acyl-CoA reductase"/>
    <property type="match status" value="1"/>
</dbReference>
<reference evidence="14 16" key="2">
    <citation type="journal article" date="2018" name="Genome Res.">
        <title>The genomic architecture and molecular evolution of ant odorant receptors.</title>
        <authorList>
            <person name="McKenzie S.K."/>
            <person name="Kronauer D.J.C."/>
        </authorList>
    </citation>
    <scope>NUCLEOTIDE SEQUENCE [LARGE SCALE GENOMIC DNA]</scope>
    <source>
        <strain evidence="14">Clonal line C1</strain>
    </source>
</reference>
<sequence length="535" mass="60983">MQKDSAEAILGGAAYKDMSDSPEANCEAEIPQFFTGCNVLITGGSGFLGMLLIDKLLRCCPDIAKMYVLLRAKKNKSPEQRFTENFDNVIFDRMKKEQPNFLTKLIMIEADLSRSDLGLSPENRERLLDTNVIFHGAATVRFNESIRVAVNINVRGTKQLLLFAKEMPNFKAFVHISTAFAYCVHKSIDEKYYIPPMETDKILTLLDILEDEKLEKIVPTLIGEWPNSYAFTKAIAEDTVRQYSTGIPTCIVRPGIVTSTLKDPIPGWINNLYGAVGIVAGSALGLLRTLHCVPENNAEIVPADYVISQIVAAAWDTANRKNTLLSIENANPDVPETERAPIYNYVSSQRNSITWKKFMKYNEIYGMQVPSTHVFWYYMLFLNRYLFLHNVCVIFLHILPGAIVDVVLFLRGRKPMLSKAYSKINTFSSVISYFSSQQWQFRDDAVVKLWKRVNSADRQIFNFDIGNLNWEDYIQHMIPGIRLYIAKDPLDTLEQGRAKYKKLRIAHYTLLTIFAILFIWGFVRLASSVMNFVSY</sequence>
<dbReference type="GO" id="GO:0005777">
    <property type="term" value="C:peroxisome"/>
    <property type="evidence" value="ECO:0007669"/>
    <property type="project" value="TreeGrafter"/>
</dbReference>
<evidence type="ECO:0000256" key="6">
    <source>
        <dbReference type="ARBA" id="ARBA00022989"/>
    </source>
</evidence>
<keyword evidence="3 10" id="KW-0444">Lipid biosynthesis</keyword>
<dbReference type="OMA" id="RPSIMIA"/>
<evidence type="ECO:0000259" key="11">
    <source>
        <dbReference type="Pfam" id="PF03015"/>
    </source>
</evidence>
<evidence type="ECO:0000313" key="14">
    <source>
        <dbReference type="EMBL" id="RLU19323.1"/>
    </source>
</evidence>
<comment type="function">
    <text evidence="10">Catalyzes the reduction of fatty acyl-CoA to fatty alcohols.</text>
</comment>
<dbReference type="PANTHER" id="PTHR11011:SF60">
    <property type="entry name" value="FATTY ACYL-COA REDUCTASE-RELATED"/>
    <property type="match status" value="1"/>
</dbReference>
<dbReference type="Proteomes" id="UP000279307">
    <property type="component" value="Chromosome 8"/>
</dbReference>
<dbReference type="EC" id="1.2.1.84" evidence="10"/>
<keyword evidence="5 10" id="KW-0521">NADP</keyword>
<comment type="similarity">
    <text evidence="2 10">Belongs to the fatty acyl-CoA reductase family.</text>
</comment>
<organism evidence="13 15">
    <name type="scientific">Ooceraea biroi</name>
    <name type="common">Clonal raider ant</name>
    <name type="synonym">Cerapachys biroi</name>
    <dbReference type="NCBI Taxonomy" id="2015173"/>
    <lineage>
        <taxon>Eukaryota</taxon>
        <taxon>Metazoa</taxon>
        <taxon>Ecdysozoa</taxon>
        <taxon>Arthropoda</taxon>
        <taxon>Hexapoda</taxon>
        <taxon>Insecta</taxon>
        <taxon>Pterygota</taxon>
        <taxon>Neoptera</taxon>
        <taxon>Endopterygota</taxon>
        <taxon>Hymenoptera</taxon>
        <taxon>Apocrita</taxon>
        <taxon>Aculeata</taxon>
        <taxon>Formicoidea</taxon>
        <taxon>Formicidae</taxon>
        <taxon>Dorylinae</taxon>
        <taxon>Ooceraea</taxon>
    </lineage>
</organism>
<keyword evidence="4 10" id="KW-0812">Transmembrane</keyword>
<keyword evidence="6 10" id="KW-1133">Transmembrane helix</keyword>